<comment type="subcellular location">
    <subcellularLocation>
        <location evidence="1">Endoplasmic reticulum membrane</location>
    </subcellularLocation>
</comment>
<feature type="transmembrane region" description="Helical" evidence="14">
    <location>
        <begin position="261"/>
        <end position="279"/>
    </location>
</feature>
<dbReference type="GO" id="GO:0005789">
    <property type="term" value="C:endoplasmic reticulum membrane"/>
    <property type="evidence" value="ECO:0007669"/>
    <property type="project" value="UniProtKB-SubCell"/>
</dbReference>
<evidence type="ECO:0000256" key="7">
    <source>
        <dbReference type="ARBA" id="ARBA00022824"/>
    </source>
</evidence>
<dbReference type="SMART" id="SM00212">
    <property type="entry name" value="UBCc"/>
    <property type="match status" value="1"/>
</dbReference>
<keyword evidence="3" id="KW-0808">Transferase</keyword>
<feature type="domain" description="UBC core" evidence="15">
    <location>
        <begin position="5"/>
        <end position="151"/>
    </location>
</feature>
<comment type="caution">
    <text evidence="16">The sequence shown here is derived from an EMBL/GenBank/DDBJ whole genome shotgun (WGS) entry which is preliminary data.</text>
</comment>
<sequence length="286" mass="30190">MATKGAHKRLTKEYITIAKSPPDYIVAKPLESNILEWHYVIRGPPDSVYAGGEYHGKVIFPSDYPFKPPSIKMLTPNGRFQTDYKLCLSMSDYHPKTWNPAWSVSTILTGLLSFMLEDAPTTGSIKTTTAEKRVYAQKSHAVNLANARFKEVFPELCTPELAPLPNAPTTSPAAAAKPSASAADANASSPATGGAAASTAASPTAGEVRRRVNNTAADAAAAAGTTPAAAAPAAPATAPGPVVPPAAVVVASLWNNVRSNIWRSLLLGVLVYLVVLKIFNRLAEQK</sequence>
<evidence type="ECO:0000256" key="13">
    <source>
        <dbReference type="SAM" id="MobiDB-lite"/>
    </source>
</evidence>
<protein>
    <recommendedName>
        <fullName evidence="11">Ubiquitin-conjugating enzyme E2 6</fullName>
        <ecNumber evidence="2">2.3.2.23</ecNumber>
    </recommendedName>
    <alternativeName>
        <fullName evidence="12">E2 ubiquitin-conjugating enzyme 6</fullName>
    </alternativeName>
</protein>
<keyword evidence="5" id="KW-0547">Nucleotide-binding</keyword>
<feature type="compositionally biased region" description="Low complexity" evidence="13">
    <location>
        <begin position="168"/>
        <end position="206"/>
    </location>
</feature>
<evidence type="ECO:0000256" key="4">
    <source>
        <dbReference type="ARBA" id="ARBA00022692"/>
    </source>
</evidence>
<evidence type="ECO:0000256" key="10">
    <source>
        <dbReference type="ARBA" id="ARBA00023136"/>
    </source>
</evidence>
<evidence type="ECO:0000256" key="5">
    <source>
        <dbReference type="ARBA" id="ARBA00022741"/>
    </source>
</evidence>
<keyword evidence="4 14" id="KW-0812">Transmembrane</keyword>
<name>A0AAD5TH66_9FUNG</name>
<dbReference type="InterPro" id="IPR050113">
    <property type="entry name" value="Ub_conjugating_enzyme"/>
</dbReference>
<keyword evidence="17" id="KW-1185">Reference proteome</keyword>
<evidence type="ECO:0000313" key="16">
    <source>
        <dbReference type="EMBL" id="KAJ3176138.1"/>
    </source>
</evidence>
<keyword evidence="6" id="KW-0833">Ubl conjugation pathway</keyword>
<accession>A0AAD5TH66</accession>
<reference evidence="16" key="1">
    <citation type="submission" date="2020-05" db="EMBL/GenBank/DDBJ databases">
        <title>Phylogenomic resolution of chytrid fungi.</title>
        <authorList>
            <person name="Stajich J.E."/>
            <person name="Amses K."/>
            <person name="Simmons R."/>
            <person name="Seto K."/>
            <person name="Myers J."/>
            <person name="Bonds A."/>
            <person name="Quandt C.A."/>
            <person name="Barry K."/>
            <person name="Liu P."/>
            <person name="Grigoriev I."/>
            <person name="Longcore J.E."/>
            <person name="James T.Y."/>
        </authorList>
    </citation>
    <scope>NUCLEOTIDE SEQUENCE</scope>
    <source>
        <strain evidence="16">JEL0379</strain>
    </source>
</reference>
<keyword evidence="10 14" id="KW-0472">Membrane</keyword>
<dbReference type="InterPro" id="IPR000608">
    <property type="entry name" value="UBC"/>
</dbReference>
<dbReference type="PROSITE" id="PS50127">
    <property type="entry name" value="UBC_2"/>
    <property type="match status" value="1"/>
</dbReference>
<keyword evidence="9 14" id="KW-1133">Transmembrane helix</keyword>
<evidence type="ECO:0000256" key="9">
    <source>
        <dbReference type="ARBA" id="ARBA00022989"/>
    </source>
</evidence>
<evidence type="ECO:0000259" key="15">
    <source>
        <dbReference type="PROSITE" id="PS50127"/>
    </source>
</evidence>
<evidence type="ECO:0000256" key="6">
    <source>
        <dbReference type="ARBA" id="ARBA00022786"/>
    </source>
</evidence>
<dbReference type="PANTHER" id="PTHR24067">
    <property type="entry name" value="UBIQUITIN-CONJUGATING ENZYME E2"/>
    <property type="match status" value="1"/>
</dbReference>
<evidence type="ECO:0000256" key="11">
    <source>
        <dbReference type="ARBA" id="ARBA00039885"/>
    </source>
</evidence>
<dbReference type="Pfam" id="PF00179">
    <property type="entry name" value="UQ_con"/>
    <property type="match status" value="1"/>
</dbReference>
<dbReference type="FunFam" id="3.10.110.10:FF:000023">
    <property type="entry name" value="Ubiquitin-conjugating enzyme E2 J2"/>
    <property type="match status" value="1"/>
</dbReference>
<dbReference type="Proteomes" id="UP001212152">
    <property type="component" value="Unassembled WGS sequence"/>
</dbReference>
<evidence type="ECO:0000256" key="8">
    <source>
        <dbReference type="ARBA" id="ARBA00022840"/>
    </source>
</evidence>
<dbReference type="SUPFAM" id="SSF54495">
    <property type="entry name" value="UBC-like"/>
    <property type="match status" value="1"/>
</dbReference>
<gene>
    <name evidence="16" type="primary">UBC6</name>
    <name evidence="16" type="ORF">HDU87_005515</name>
</gene>
<evidence type="ECO:0000256" key="2">
    <source>
        <dbReference type="ARBA" id="ARBA00012486"/>
    </source>
</evidence>
<dbReference type="GO" id="GO:0005524">
    <property type="term" value="F:ATP binding"/>
    <property type="evidence" value="ECO:0007669"/>
    <property type="project" value="UniProtKB-KW"/>
</dbReference>
<evidence type="ECO:0000313" key="17">
    <source>
        <dbReference type="Proteomes" id="UP001212152"/>
    </source>
</evidence>
<dbReference type="AlphaFoldDB" id="A0AAD5TH66"/>
<dbReference type="EMBL" id="JADGJQ010000044">
    <property type="protein sequence ID" value="KAJ3176138.1"/>
    <property type="molecule type" value="Genomic_DNA"/>
</dbReference>
<dbReference type="Gene3D" id="3.10.110.10">
    <property type="entry name" value="Ubiquitin Conjugating Enzyme"/>
    <property type="match status" value="1"/>
</dbReference>
<evidence type="ECO:0000256" key="14">
    <source>
        <dbReference type="SAM" id="Phobius"/>
    </source>
</evidence>
<proteinExistence type="predicted"/>
<dbReference type="InterPro" id="IPR016135">
    <property type="entry name" value="UBQ-conjugating_enzyme/RWD"/>
</dbReference>
<evidence type="ECO:0000256" key="1">
    <source>
        <dbReference type="ARBA" id="ARBA00004586"/>
    </source>
</evidence>
<dbReference type="CDD" id="cd23799">
    <property type="entry name" value="UBCc_UBE2J"/>
    <property type="match status" value="1"/>
</dbReference>
<keyword evidence="7" id="KW-0256">Endoplasmic reticulum</keyword>
<keyword evidence="8" id="KW-0067">ATP-binding</keyword>
<dbReference type="EC" id="2.3.2.23" evidence="2"/>
<feature type="region of interest" description="Disordered" evidence="13">
    <location>
        <begin position="168"/>
        <end position="207"/>
    </location>
</feature>
<organism evidence="16 17">
    <name type="scientific">Geranomyces variabilis</name>
    <dbReference type="NCBI Taxonomy" id="109894"/>
    <lineage>
        <taxon>Eukaryota</taxon>
        <taxon>Fungi</taxon>
        <taxon>Fungi incertae sedis</taxon>
        <taxon>Chytridiomycota</taxon>
        <taxon>Chytridiomycota incertae sedis</taxon>
        <taxon>Chytridiomycetes</taxon>
        <taxon>Spizellomycetales</taxon>
        <taxon>Powellomycetaceae</taxon>
        <taxon>Geranomyces</taxon>
    </lineage>
</organism>
<evidence type="ECO:0000256" key="12">
    <source>
        <dbReference type="ARBA" id="ARBA00042181"/>
    </source>
</evidence>
<dbReference type="GO" id="GO:0061631">
    <property type="term" value="F:ubiquitin conjugating enzyme activity"/>
    <property type="evidence" value="ECO:0007669"/>
    <property type="project" value="UniProtKB-EC"/>
</dbReference>
<evidence type="ECO:0000256" key="3">
    <source>
        <dbReference type="ARBA" id="ARBA00022679"/>
    </source>
</evidence>